<dbReference type="EMBL" id="QRNS01000014">
    <property type="protein sequence ID" value="RHK62621.1"/>
    <property type="molecule type" value="Genomic_DNA"/>
</dbReference>
<protein>
    <submittedName>
        <fullName evidence="1">Uncharacterized protein</fullName>
    </submittedName>
</protein>
<reference evidence="1 2" key="1">
    <citation type="submission" date="2018-08" db="EMBL/GenBank/DDBJ databases">
        <title>A genome reference for cultivated species of the human gut microbiota.</title>
        <authorList>
            <person name="Zou Y."/>
            <person name="Xue W."/>
            <person name="Luo G."/>
        </authorList>
    </citation>
    <scope>NUCLEOTIDE SEQUENCE [LARGE SCALE GENOMIC DNA]</scope>
    <source>
        <strain evidence="1 2">AF42-21</strain>
    </source>
</reference>
<evidence type="ECO:0000313" key="1">
    <source>
        <dbReference type="EMBL" id="RHK62621.1"/>
    </source>
</evidence>
<dbReference type="Proteomes" id="UP000284152">
    <property type="component" value="Unassembled WGS sequence"/>
</dbReference>
<dbReference type="AlphaFoldDB" id="A0A415H571"/>
<name>A0A415H571_9FIRM</name>
<proteinExistence type="predicted"/>
<evidence type="ECO:0000313" key="2">
    <source>
        <dbReference type="Proteomes" id="UP000284152"/>
    </source>
</evidence>
<organism evidence="1 2">
    <name type="scientific">Dorea formicigenerans</name>
    <dbReference type="NCBI Taxonomy" id="39486"/>
    <lineage>
        <taxon>Bacteria</taxon>
        <taxon>Bacillati</taxon>
        <taxon>Bacillota</taxon>
        <taxon>Clostridia</taxon>
        <taxon>Lachnospirales</taxon>
        <taxon>Lachnospiraceae</taxon>
        <taxon>Dorea</taxon>
    </lineage>
</organism>
<accession>A0A415H571</accession>
<gene>
    <name evidence="1" type="ORF">DW054_09810</name>
</gene>
<sequence>MNTVEKIDYMIQCLQVAKGEAMFLDEYDSKNWETDMRWLSMHRAPNKALIKDNLRNAARMGFQLANEVK</sequence>
<comment type="caution">
    <text evidence="1">The sequence shown here is derived from an EMBL/GenBank/DDBJ whole genome shotgun (WGS) entry which is preliminary data.</text>
</comment>